<evidence type="ECO:0000313" key="1">
    <source>
        <dbReference type="EnsemblMetazoa" id="Aqu2.1.14239_001"/>
    </source>
</evidence>
<proteinExistence type="predicted"/>
<protein>
    <submittedName>
        <fullName evidence="1">Uncharacterized protein</fullName>
    </submittedName>
</protein>
<name>A0A1X7TID0_AMPQE</name>
<reference evidence="1" key="1">
    <citation type="submission" date="2017-05" db="UniProtKB">
        <authorList>
            <consortium name="EnsemblMetazoa"/>
        </authorList>
    </citation>
    <scope>IDENTIFICATION</scope>
</reference>
<sequence>MVSQATKPASLQTEDHLNLTPFLAVWPISGNTITIRNFHPRLQSSSYHHGDRRPHNLTTHLARRGLAGALRGNVIQFHDL</sequence>
<dbReference type="InParanoid" id="A0A1X7TID0"/>
<accession>A0A1X7TID0</accession>
<dbReference type="AlphaFoldDB" id="A0A1X7TID0"/>
<organism evidence="1">
    <name type="scientific">Amphimedon queenslandica</name>
    <name type="common">Sponge</name>
    <dbReference type="NCBI Taxonomy" id="400682"/>
    <lineage>
        <taxon>Eukaryota</taxon>
        <taxon>Metazoa</taxon>
        <taxon>Porifera</taxon>
        <taxon>Demospongiae</taxon>
        <taxon>Heteroscleromorpha</taxon>
        <taxon>Haplosclerida</taxon>
        <taxon>Niphatidae</taxon>
        <taxon>Amphimedon</taxon>
    </lineage>
</organism>
<dbReference type="EnsemblMetazoa" id="Aqu2.1.14239_001">
    <property type="protein sequence ID" value="Aqu2.1.14239_001"/>
    <property type="gene ID" value="Aqu2.1.14239"/>
</dbReference>